<feature type="region of interest" description="Disordered" evidence="1">
    <location>
        <begin position="1"/>
        <end position="87"/>
    </location>
</feature>
<dbReference type="EMBL" id="LAZR01029054">
    <property type="protein sequence ID" value="KKL60718.1"/>
    <property type="molecule type" value="Genomic_DNA"/>
</dbReference>
<evidence type="ECO:0000256" key="1">
    <source>
        <dbReference type="SAM" id="MobiDB-lite"/>
    </source>
</evidence>
<comment type="caution">
    <text evidence="2">The sequence shown here is derived from an EMBL/GenBank/DDBJ whole genome shotgun (WGS) entry which is preliminary data.</text>
</comment>
<sequence>MATRRTGRQIGPGFHPHVLREEPDKLTPDMVDGFYQQGECGSCGKKGPMSQFDGGPPGSPDRHPPKCPGCGSTQISINSIDGEEGLT</sequence>
<gene>
    <name evidence="2" type="ORF">LCGC14_2202500</name>
</gene>
<evidence type="ECO:0000313" key="2">
    <source>
        <dbReference type="EMBL" id="KKL60718.1"/>
    </source>
</evidence>
<organism evidence="2">
    <name type="scientific">marine sediment metagenome</name>
    <dbReference type="NCBI Taxonomy" id="412755"/>
    <lineage>
        <taxon>unclassified sequences</taxon>
        <taxon>metagenomes</taxon>
        <taxon>ecological metagenomes</taxon>
    </lineage>
</organism>
<accession>A0A0F9DG76</accession>
<proteinExistence type="predicted"/>
<feature type="compositionally biased region" description="Basic and acidic residues" evidence="1">
    <location>
        <begin position="18"/>
        <end position="27"/>
    </location>
</feature>
<protein>
    <submittedName>
        <fullName evidence="2">Uncharacterized protein</fullName>
    </submittedName>
</protein>
<name>A0A0F9DG76_9ZZZZ</name>
<dbReference type="AlphaFoldDB" id="A0A0F9DG76"/>
<reference evidence="2" key="1">
    <citation type="journal article" date="2015" name="Nature">
        <title>Complex archaea that bridge the gap between prokaryotes and eukaryotes.</title>
        <authorList>
            <person name="Spang A."/>
            <person name="Saw J.H."/>
            <person name="Jorgensen S.L."/>
            <person name="Zaremba-Niedzwiedzka K."/>
            <person name="Martijn J."/>
            <person name="Lind A.E."/>
            <person name="van Eijk R."/>
            <person name="Schleper C."/>
            <person name="Guy L."/>
            <person name="Ettema T.J."/>
        </authorList>
    </citation>
    <scope>NUCLEOTIDE SEQUENCE</scope>
</reference>